<dbReference type="RefSeq" id="WP_048499050.1">
    <property type="nucleotide sequence ID" value="NZ_LFNG01000006.1"/>
</dbReference>
<comment type="caution">
    <text evidence="2">The sequence shown here is derived from an EMBL/GenBank/DDBJ whole genome shotgun (WGS) entry which is preliminary data.</text>
</comment>
<dbReference type="EMBL" id="LFNG01000006">
    <property type="protein sequence ID" value="KMQ71699.1"/>
    <property type="molecule type" value="Genomic_DNA"/>
</dbReference>
<dbReference type="PANTHER" id="PTHR32063:SF8">
    <property type="entry name" value="CATION EFFLUX PROTEIN"/>
    <property type="match status" value="1"/>
</dbReference>
<dbReference type="Gene3D" id="3.30.2090.10">
    <property type="entry name" value="Multidrug efflux transporter AcrB TolC docking domain, DN and DC subdomains"/>
    <property type="match status" value="2"/>
</dbReference>
<feature type="transmembrane region" description="Helical" evidence="1">
    <location>
        <begin position="522"/>
        <end position="539"/>
    </location>
</feature>
<organism evidence="2 3">
    <name type="scientific">Chryseobacterium koreense CCUG 49689</name>
    <dbReference type="NCBI Taxonomy" id="1304281"/>
    <lineage>
        <taxon>Bacteria</taxon>
        <taxon>Pseudomonadati</taxon>
        <taxon>Bacteroidota</taxon>
        <taxon>Flavobacteriia</taxon>
        <taxon>Flavobacteriales</taxon>
        <taxon>Weeksellaceae</taxon>
        <taxon>Chryseobacterium group</taxon>
        <taxon>Chryseobacterium</taxon>
    </lineage>
</organism>
<dbReference type="SUPFAM" id="SSF82866">
    <property type="entry name" value="Multidrug efflux transporter AcrB transmembrane domain"/>
    <property type="match status" value="2"/>
</dbReference>
<dbReference type="PANTHER" id="PTHR32063">
    <property type="match status" value="1"/>
</dbReference>
<dbReference type="SUPFAM" id="SSF82714">
    <property type="entry name" value="Multidrug efflux transporter AcrB TolC docking domain, DN and DC subdomains"/>
    <property type="match status" value="2"/>
</dbReference>
<dbReference type="PATRIC" id="fig|1304281.5.peg.1205"/>
<dbReference type="Proteomes" id="UP000035900">
    <property type="component" value="Unassembled WGS sequence"/>
</dbReference>
<evidence type="ECO:0000313" key="3">
    <source>
        <dbReference type="Proteomes" id="UP000035900"/>
    </source>
</evidence>
<feature type="transmembrane region" description="Helical" evidence="1">
    <location>
        <begin position="869"/>
        <end position="888"/>
    </location>
</feature>
<dbReference type="InterPro" id="IPR027463">
    <property type="entry name" value="AcrB_DN_DC_subdom"/>
</dbReference>
<feature type="transmembrane region" description="Helical" evidence="1">
    <location>
        <begin position="334"/>
        <end position="353"/>
    </location>
</feature>
<evidence type="ECO:0000256" key="1">
    <source>
        <dbReference type="SAM" id="Phobius"/>
    </source>
</evidence>
<keyword evidence="3" id="KW-1185">Reference proteome</keyword>
<feature type="transmembrane region" description="Helical" evidence="1">
    <location>
        <begin position="966"/>
        <end position="986"/>
    </location>
</feature>
<keyword evidence="1" id="KW-1133">Transmembrane helix</keyword>
<dbReference type="PRINTS" id="PR00702">
    <property type="entry name" value="ACRIFLAVINRP"/>
</dbReference>
<dbReference type="InterPro" id="IPR001036">
    <property type="entry name" value="Acrflvin-R"/>
</dbReference>
<dbReference type="STRING" id="1304281.ACM44_05610"/>
<dbReference type="AlphaFoldDB" id="A0A0J7J0W6"/>
<gene>
    <name evidence="2" type="ORF">ACM44_05610</name>
</gene>
<feature type="transmembrane region" description="Helical" evidence="1">
    <location>
        <begin position="463"/>
        <end position="485"/>
    </location>
</feature>
<dbReference type="GO" id="GO:0005886">
    <property type="term" value="C:plasma membrane"/>
    <property type="evidence" value="ECO:0007669"/>
    <property type="project" value="TreeGrafter"/>
</dbReference>
<name>A0A0J7J0W6_9FLAO</name>
<dbReference type="Gene3D" id="3.30.70.1320">
    <property type="entry name" value="Multidrug efflux transporter AcrB pore domain like"/>
    <property type="match status" value="1"/>
</dbReference>
<dbReference type="SUPFAM" id="SSF82693">
    <property type="entry name" value="Multidrug efflux transporter AcrB pore domain, PN1, PN2, PC1 and PC2 subdomains"/>
    <property type="match status" value="2"/>
</dbReference>
<feature type="transmembrane region" description="Helical" evidence="1">
    <location>
        <begin position="431"/>
        <end position="451"/>
    </location>
</feature>
<evidence type="ECO:0000313" key="2">
    <source>
        <dbReference type="EMBL" id="KMQ71699.1"/>
    </source>
</evidence>
<feature type="transmembrane region" description="Helical" evidence="1">
    <location>
        <begin position="921"/>
        <end position="945"/>
    </location>
</feature>
<dbReference type="Pfam" id="PF00873">
    <property type="entry name" value="ACR_tran"/>
    <property type="match status" value="1"/>
</dbReference>
<protein>
    <submittedName>
        <fullName evidence="2">Acriflavin resistance protein</fullName>
    </submittedName>
</protein>
<accession>A0A0J7J0W6</accession>
<keyword evidence="1" id="KW-0812">Transmembrane</keyword>
<dbReference type="Gene3D" id="3.30.70.1440">
    <property type="entry name" value="Multidrug efflux transporter AcrB pore domain"/>
    <property type="match status" value="1"/>
</dbReference>
<proteinExistence type="predicted"/>
<feature type="transmembrane region" description="Helical" evidence="1">
    <location>
        <begin position="895"/>
        <end position="915"/>
    </location>
</feature>
<feature type="transmembrane region" description="Helical" evidence="1">
    <location>
        <begin position="12"/>
        <end position="30"/>
    </location>
</feature>
<reference evidence="2 3" key="1">
    <citation type="journal article" date="2004" name="Int. J. Syst. Evol. Microbiol.">
        <title>Kaistella koreensis gen. nov., sp. nov., a novel member of the Chryseobacterium-Bergeyella-Riemerella branch.</title>
        <authorList>
            <person name="Kim M.K."/>
            <person name="Im W.T."/>
            <person name="Shin Y.K."/>
            <person name="Lim J.H."/>
            <person name="Kim S.H."/>
            <person name="Lee B.C."/>
            <person name="Park M.Y."/>
            <person name="Lee K.Y."/>
            <person name="Lee S.T."/>
        </authorList>
    </citation>
    <scope>NUCLEOTIDE SEQUENCE [LARGE SCALE GENOMIC DNA]</scope>
    <source>
        <strain evidence="2 3">CCUG 49689</strain>
    </source>
</reference>
<dbReference type="Gene3D" id="1.20.1640.10">
    <property type="entry name" value="Multidrug efflux transporter AcrB transmembrane domain"/>
    <property type="match status" value="2"/>
</dbReference>
<sequence length="1048" mass="114202">MIKLIQLALRKPIAIMVLVVGIVIFSILSIKKTPVDIFPAVNAPTIYVAQTYGGLSPQQMEGYVTSYYEYHFLYVTGIKAVESKSIQGLSLIKLQFYDGTNMANAMAEVISYVNRSRSFMPPGTLPPFVMRYDAGSVPVGQLVFRSETKSLNEIQDLALFKVRPMFAALQGVSAPPPFGGNQRTIVIKADPERVRSYNLTPDEIAVAIAKNNSILPAGTMRTADKAVITATNSVVDNFKELENVAVKNVDGTSVLVRDVASVDNGADVGTGYALINGKRSVYIPVTKRADASTWDVVQAIKKALPDMQSAIPDDIKVSYEFDQSGYVVNSLKSLLVEGALGALLTGLMVLLFLRDLRSAIIVIVTIPLALLVSVMCLYLTGQTINIMTLGGLALAVGILVDESTVTIENIHHHLELGKSKSRAIWDACKEIATPKILILLSILAVFVPSVLMTGVPRSMFLPLSLAVGFAMIASFLLSQTLVPVLSNWMLKDTYKQHPEPRLDKLKESLSKTIQRTFPMRKLAVPIVLVLLLLAAFVGYRQAGSEIFPKVDAGQLQLRLRMPTGTRIERTEEATKKTLQLLADEAGKDNVAITSSFVGLQPPTFAINPIFLYTSGPHEAVIKVNLKKGSGVEIEDLKERLRGSVTKSLPGAQLSFEPADLVDQVMSMGASNPVEIVVQGKNLTQSRELADRLKKSLGSISYLRDLQLAQPLDYPTMHINYDRIRLGQMGLTVDEAGRSVAEGTSSSRYTQPVYWLDKASGNAYQVQVEYPQFVMNNPEQVNQIPVGKSGDNTVYLRDVADWKTGNTIGEYDRINQQRFITLTANIHKKDLGSAVKDINEAIQRLGEQPQGVKVYLRGQSEMLNQTTGELSNGLLLAIVVIGLMLTAYFQSLQLSLSVLSVLPGVLAGSMLLLWLTGNTINIQSFMGCIMAVGVAVSNSILIVASAESIRKNQEDNNLIGVQAALSRFRPIIMTSTAMIAGMIPMSLGLGESGQQTAPLGIAVIGGLLFSTVISLWLVPLVYEMLRKKKQISVSLDPNDTNSLYYDKNI</sequence>
<keyword evidence="1" id="KW-0472">Membrane</keyword>
<feature type="transmembrane region" description="Helical" evidence="1">
    <location>
        <begin position="998"/>
        <end position="1021"/>
    </location>
</feature>
<dbReference type="Gene3D" id="3.30.70.1430">
    <property type="entry name" value="Multidrug efflux transporter AcrB pore domain"/>
    <property type="match status" value="2"/>
</dbReference>
<dbReference type="OrthoDB" id="9757876at2"/>
<feature type="transmembrane region" description="Helical" evidence="1">
    <location>
        <begin position="386"/>
        <end position="410"/>
    </location>
</feature>
<feature type="transmembrane region" description="Helical" evidence="1">
    <location>
        <begin position="360"/>
        <end position="380"/>
    </location>
</feature>
<dbReference type="GO" id="GO:0042910">
    <property type="term" value="F:xenobiotic transmembrane transporter activity"/>
    <property type="evidence" value="ECO:0007669"/>
    <property type="project" value="TreeGrafter"/>
</dbReference>